<dbReference type="PROSITE" id="PS50949">
    <property type="entry name" value="HTH_GNTR"/>
    <property type="match status" value="1"/>
</dbReference>
<dbReference type="Gene3D" id="1.10.10.10">
    <property type="entry name" value="Winged helix-like DNA-binding domain superfamily/Winged helix DNA-binding domain"/>
    <property type="match status" value="1"/>
</dbReference>
<dbReference type="CDD" id="cd07377">
    <property type="entry name" value="WHTH_GntR"/>
    <property type="match status" value="1"/>
</dbReference>
<reference evidence="11 12" key="1">
    <citation type="submission" date="2018-08" db="EMBL/GenBank/DDBJ databases">
        <title>Draft genome sequence of the cyanotroph, Pseudomonas monteilii BCN3.</title>
        <authorList>
            <person name="Jones L.B."/>
            <person name="Kunz D.A."/>
        </authorList>
    </citation>
    <scope>NUCLEOTIDE SEQUENCE [LARGE SCALE GENOMIC DNA]</scope>
    <source>
        <strain evidence="11 12">BCN3</strain>
    </source>
</reference>
<dbReference type="AlphaFoldDB" id="A0A399M7R8"/>
<dbReference type="Proteomes" id="UP000440965">
    <property type="component" value="Unassembled WGS sequence"/>
</dbReference>
<dbReference type="EMBL" id="QWLL01000026">
    <property type="protein sequence ID" value="RII77843.1"/>
    <property type="molecule type" value="Genomic_DNA"/>
</dbReference>
<evidence type="ECO:0000259" key="8">
    <source>
        <dbReference type="PROSITE" id="PS50949"/>
    </source>
</evidence>
<evidence type="ECO:0000313" key="9">
    <source>
        <dbReference type="EMBL" id="MVF50484.1"/>
    </source>
</evidence>
<keyword evidence="5" id="KW-0805">Transcription regulation</keyword>
<dbReference type="EMBL" id="WEIK01000011">
    <property type="protein sequence ID" value="MVF50484.1"/>
    <property type="molecule type" value="Genomic_DNA"/>
</dbReference>
<gene>
    <name evidence="11" type="ORF">D0894_10930</name>
    <name evidence="9" type="ORF">F9Z43_14385</name>
    <name evidence="10" type="ORF">TCK1_2985</name>
</gene>
<dbReference type="EMBL" id="CP040324">
    <property type="protein sequence ID" value="QHB28331.1"/>
    <property type="molecule type" value="Genomic_DNA"/>
</dbReference>
<protein>
    <submittedName>
        <fullName evidence="10">GntR family transcriptional regulator</fullName>
    </submittedName>
    <submittedName>
        <fullName evidence="11">PLP-dependent aminotransferase family protein</fullName>
    </submittedName>
</protein>
<evidence type="ECO:0000256" key="5">
    <source>
        <dbReference type="ARBA" id="ARBA00023015"/>
    </source>
</evidence>
<evidence type="ECO:0000313" key="11">
    <source>
        <dbReference type="EMBL" id="RII77843.1"/>
    </source>
</evidence>
<dbReference type="InterPro" id="IPR015422">
    <property type="entry name" value="PyrdxlP-dep_Trfase_small"/>
</dbReference>
<keyword evidence="6" id="KW-0238">DNA-binding</keyword>
<dbReference type="GO" id="GO:0003677">
    <property type="term" value="F:DNA binding"/>
    <property type="evidence" value="ECO:0007669"/>
    <property type="project" value="UniProtKB-KW"/>
</dbReference>
<accession>A0A399M7R8</accession>
<dbReference type="RefSeq" id="WP_016713897.1">
    <property type="nucleotide sequence ID" value="NZ_AP022473.1"/>
</dbReference>
<dbReference type="GO" id="GO:0030170">
    <property type="term" value="F:pyridoxal phosphate binding"/>
    <property type="evidence" value="ECO:0007669"/>
    <property type="project" value="InterPro"/>
</dbReference>
<dbReference type="SMART" id="SM00345">
    <property type="entry name" value="HTH_GNTR"/>
    <property type="match status" value="1"/>
</dbReference>
<evidence type="ECO:0000256" key="6">
    <source>
        <dbReference type="ARBA" id="ARBA00023125"/>
    </source>
</evidence>
<reference evidence="10 14" key="2">
    <citation type="submission" date="2019-05" db="EMBL/GenBank/DDBJ databases">
        <title>Complete genome sequence of Pseudomonas Pseudomonas resinovorans.</title>
        <authorList>
            <person name="Chen H.-P."/>
        </authorList>
    </citation>
    <scope>NUCLEOTIDE SEQUENCE [LARGE SCALE GENOMIC DNA]</scope>
    <source>
        <strain evidence="10 14">TCU-CK1</strain>
    </source>
</reference>
<dbReference type="FunFam" id="3.40.640.10:FF:000023">
    <property type="entry name" value="Transcriptional regulator, GntR family"/>
    <property type="match status" value="1"/>
</dbReference>
<dbReference type="Gene3D" id="3.40.640.10">
    <property type="entry name" value="Type I PLP-dependent aspartate aminotransferase-like (Major domain)"/>
    <property type="match status" value="1"/>
</dbReference>
<dbReference type="InterPro" id="IPR015421">
    <property type="entry name" value="PyrdxlP-dep_Trfase_major"/>
</dbReference>
<dbReference type="Pfam" id="PF00155">
    <property type="entry name" value="Aminotran_1_2"/>
    <property type="match status" value="1"/>
</dbReference>
<dbReference type="SUPFAM" id="SSF53383">
    <property type="entry name" value="PLP-dependent transferases"/>
    <property type="match status" value="1"/>
</dbReference>
<dbReference type="InterPro" id="IPR000524">
    <property type="entry name" value="Tscrpt_reg_HTH_GntR"/>
</dbReference>
<keyword evidence="7" id="KW-0804">Transcription</keyword>
<dbReference type="Gene3D" id="3.90.1150.10">
    <property type="entry name" value="Aspartate Aminotransferase, domain 1"/>
    <property type="match status" value="1"/>
</dbReference>
<dbReference type="InterPro" id="IPR036388">
    <property type="entry name" value="WH-like_DNA-bd_sf"/>
</dbReference>
<dbReference type="InterPro" id="IPR036390">
    <property type="entry name" value="WH_DNA-bd_sf"/>
</dbReference>
<evidence type="ECO:0000256" key="1">
    <source>
        <dbReference type="ARBA" id="ARBA00005384"/>
    </source>
</evidence>
<dbReference type="PANTHER" id="PTHR46577:SF2">
    <property type="entry name" value="TRANSCRIPTIONAL REGULATORY PROTEIN"/>
    <property type="match status" value="1"/>
</dbReference>
<dbReference type="InterPro" id="IPR015424">
    <property type="entry name" value="PyrdxlP-dep_Trfase"/>
</dbReference>
<organism evidence="11 12">
    <name type="scientific">Pseudomonas monteilii</name>
    <dbReference type="NCBI Taxonomy" id="76759"/>
    <lineage>
        <taxon>Bacteria</taxon>
        <taxon>Pseudomonadati</taxon>
        <taxon>Pseudomonadota</taxon>
        <taxon>Gammaproteobacteria</taxon>
        <taxon>Pseudomonadales</taxon>
        <taxon>Pseudomonadaceae</taxon>
        <taxon>Pseudomonas</taxon>
    </lineage>
</organism>
<keyword evidence="4" id="KW-0663">Pyridoxal phosphate</keyword>
<dbReference type="InterPro" id="IPR051446">
    <property type="entry name" value="HTH_trans_reg/aminotransferase"/>
</dbReference>
<keyword evidence="2 11" id="KW-0032">Aminotransferase</keyword>
<dbReference type="CDD" id="cd00609">
    <property type="entry name" value="AAT_like"/>
    <property type="match status" value="1"/>
</dbReference>
<reference evidence="9 13" key="3">
    <citation type="submission" date="2019-10" db="EMBL/GenBank/DDBJ databases">
        <title>XDR Pseudomonas monteilii producing IMP-16 from LCR.</title>
        <authorList>
            <person name="Ballaben A."/>
            <person name="Doi Y."/>
        </authorList>
    </citation>
    <scope>NUCLEOTIDE SEQUENCE [LARGE SCALE GENOMIC DNA]</scope>
    <source>
        <strain evidence="9 13">597/14</strain>
    </source>
</reference>
<feature type="domain" description="HTH gntR-type" evidence="8">
    <location>
        <begin position="1"/>
        <end position="69"/>
    </location>
</feature>
<evidence type="ECO:0000256" key="4">
    <source>
        <dbReference type="ARBA" id="ARBA00022898"/>
    </source>
</evidence>
<comment type="similarity">
    <text evidence="1">In the C-terminal section; belongs to the class-I pyridoxal-phosphate-dependent aminotransferase family.</text>
</comment>
<evidence type="ECO:0000313" key="13">
    <source>
        <dbReference type="Proteomes" id="UP000440965"/>
    </source>
</evidence>
<name>A0A399M7R8_9PSED</name>
<dbReference type="Proteomes" id="UP000464593">
    <property type="component" value="Chromosome"/>
</dbReference>
<dbReference type="GO" id="GO:0003700">
    <property type="term" value="F:DNA-binding transcription factor activity"/>
    <property type="evidence" value="ECO:0007669"/>
    <property type="project" value="InterPro"/>
</dbReference>
<dbReference type="InterPro" id="IPR004839">
    <property type="entry name" value="Aminotransferase_I/II_large"/>
</dbReference>
<evidence type="ECO:0000256" key="3">
    <source>
        <dbReference type="ARBA" id="ARBA00022679"/>
    </source>
</evidence>
<dbReference type="SUPFAM" id="SSF46785">
    <property type="entry name" value="Winged helix' DNA-binding domain"/>
    <property type="match status" value="1"/>
</dbReference>
<keyword evidence="3 11" id="KW-0808">Transferase</keyword>
<evidence type="ECO:0000313" key="12">
    <source>
        <dbReference type="Proteomes" id="UP000265875"/>
    </source>
</evidence>
<dbReference type="Proteomes" id="UP000265875">
    <property type="component" value="Unassembled WGS sequence"/>
</dbReference>
<evidence type="ECO:0000256" key="7">
    <source>
        <dbReference type="ARBA" id="ARBA00023163"/>
    </source>
</evidence>
<dbReference type="Pfam" id="PF00392">
    <property type="entry name" value="GntR"/>
    <property type="match status" value="1"/>
</dbReference>
<evidence type="ECO:0000313" key="10">
    <source>
        <dbReference type="EMBL" id="QHB28331.1"/>
    </source>
</evidence>
<dbReference type="GO" id="GO:0008483">
    <property type="term" value="F:transaminase activity"/>
    <property type="evidence" value="ECO:0007669"/>
    <property type="project" value="UniProtKB-KW"/>
</dbReference>
<sequence length="469" mass="51970">MKRYERFADDIAELIRSGVLGPGQRVPSVRYASQTHGVSPSTVFQAYYLLERRGLIRARPRSGYFVNAHAPRQFSEPQALQPVSESTDVDVSALVFSILDSIKDPNTIPFGSAFPSPELFPLQRLSRSLASASRSMDPRMVVTDLSPGNPQLRRQIALRYMVGGLMLPMEELLITNGALEALNLCLQAVTQPGDLVAIEAPAFYACLQVLERLKLKAVEIPVHPREGMDLGVLAQTLEKHPVKAVWCMTNFQNPVGASMPEAKKQALVELLARHEVPLIEDDVYAELYYSQQAPKPAKAFDTQGLVMHCGSFAKSLAPGYRIGWVAAGRFAQKIERLKLMTSLCASMPAQAAIADYLQHGGYDRHLRKLRYALEGQQANMLAAIARHFPAQTRVSQPSGGYFLWLELPEQMDALKLFHMALAQGISIAPGPIFSPTRRFGNCIRLNYGSPWHDGAERAMETLGRIIRSF</sequence>
<dbReference type="PANTHER" id="PTHR46577">
    <property type="entry name" value="HTH-TYPE TRANSCRIPTIONAL REGULATORY PROTEIN GABR"/>
    <property type="match status" value="1"/>
</dbReference>
<evidence type="ECO:0000256" key="2">
    <source>
        <dbReference type="ARBA" id="ARBA00022576"/>
    </source>
</evidence>
<dbReference type="GeneID" id="83669513"/>
<evidence type="ECO:0000313" key="14">
    <source>
        <dbReference type="Proteomes" id="UP000464593"/>
    </source>
</evidence>
<proteinExistence type="inferred from homology"/>